<proteinExistence type="predicted"/>
<dbReference type="Proteomes" id="UP000199520">
    <property type="component" value="Unassembled WGS sequence"/>
</dbReference>
<evidence type="ECO:0000313" key="3">
    <source>
        <dbReference type="Proteomes" id="UP000199520"/>
    </source>
</evidence>
<evidence type="ECO:0000259" key="1">
    <source>
        <dbReference type="Pfam" id="PF18495"/>
    </source>
</evidence>
<dbReference type="Gene3D" id="1.10.8.1050">
    <property type="entry name" value="Antitoxin VbhA-like"/>
    <property type="match status" value="1"/>
</dbReference>
<dbReference type="InterPro" id="IPR041535">
    <property type="entry name" value="VbhA"/>
</dbReference>
<feature type="domain" description="Antitoxin VbhA" evidence="1">
    <location>
        <begin position="11"/>
        <end position="51"/>
    </location>
</feature>
<dbReference type="AlphaFoldDB" id="A0A1I4HQ40"/>
<evidence type="ECO:0000313" key="2">
    <source>
        <dbReference type="EMBL" id="SFL43883.1"/>
    </source>
</evidence>
<dbReference type="Pfam" id="PF18495">
    <property type="entry name" value="VbhA"/>
    <property type="match status" value="1"/>
</dbReference>
<protein>
    <recommendedName>
        <fullName evidence="1">Antitoxin VbhA domain-containing protein</fullName>
    </recommendedName>
</protein>
<organism evidence="2 3">
    <name type="scientific">Pelosinus propionicus DSM 13327</name>
    <dbReference type="NCBI Taxonomy" id="1123291"/>
    <lineage>
        <taxon>Bacteria</taxon>
        <taxon>Bacillati</taxon>
        <taxon>Bacillota</taxon>
        <taxon>Negativicutes</taxon>
        <taxon>Selenomonadales</taxon>
        <taxon>Sporomusaceae</taxon>
        <taxon>Pelosinus</taxon>
    </lineage>
</organism>
<reference evidence="3" key="1">
    <citation type="submission" date="2016-10" db="EMBL/GenBank/DDBJ databases">
        <authorList>
            <person name="Varghese N."/>
            <person name="Submissions S."/>
        </authorList>
    </citation>
    <scope>NUCLEOTIDE SEQUENCE [LARGE SCALE GENOMIC DNA]</scope>
    <source>
        <strain evidence="3">DSM 13327</strain>
    </source>
</reference>
<dbReference type="EMBL" id="FOTS01000004">
    <property type="protein sequence ID" value="SFL43883.1"/>
    <property type="molecule type" value="Genomic_DNA"/>
</dbReference>
<dbReference type="RefSeq" id="WP_090932946.1">
    <property type="nucleotide sequence ID" value="NZ_FOTS01000004.1"/>
</dbReference>
<dbReference type="CDD" id="cd11586">
    <property type="entry name" value="VbhA_like"/>
    <property type="match status" value="1"/>
</dbReference>
<gene>
    <name evidence="2" type="ORF">SAMN04490355_1004144</name>
</gene>
<sequence length="81" mass="9218">MHQKKVSISEAIDTAIRSNQMEGLGLSQEALAILKRVKNGEITLDEFERAAVVKYTAFSKNKNISYEQALIKVREEKGYTW</sequence>
<keyword evidence="3" id="KW-1185">Reference proteome</keyword>
<name>A0A1I4HQ40_9FIRM</name>
<dbReference type="InterPro" id="IPR043038">
    <property type="entry name" value="VbhA_sf"/>
</dbReference>
<dbReference type="InterPro" id="IPR033788">
    <property type="entry name" value="VbhA-like"/>
</dbReference>
<accession>A0A1I4HQ40</accession>